<feature type="region of interest" description="Disordered" evidence="1">
    <location>
        <begin position="52"/>
        <end position="99"/>
    </location>
</feature>
<evidence type="ECO:0000256" key="1">
    <source>
        <dbReference type="SAM" id="MobiDB-lite"/>
    </source>
</evidence>
<evidence type="ECO:0000313" key="2">
    <source>
        <dbReference type="EMBL" id="RCH96801.1"/>
    </source>
</evidence>
<feature type="compositionally biased region" description="Low complexity" evidence="1">
    <location>
        <begin position="53"/>
        <end position="63"/>
    </location>
</feature>
<dbReference type="Proteomes" id="UP000253551">
    <property type="component" value="Unassembled WGS sequence"/>
</dbReference>
<comment type="caution">
    <text evidence="2">The sequence shown here is derived from an EMBL/GenBank/DDBJ whole genome shotgun (WGS) entry which is preliminary data.</text>
</comment>
<dbReference type="EMBL" id="PJQM01002263">
    <property type="protein sequence ID" value="RCH96801.1"/>
    <property type="molecule type" value="Genomic_DNA"/>
</dbReference>
<evidence type="ECO:0000313" key="3">
    <source>
        <dbReference type="Proteomes" id="UP000253551"/>
    </source>
</evidence>
<accession>A0A367K4K6</accession>
<reference evidence="2 3" key="1">
    <citation type="journal article" date="2018" name="G3 (Bethesda)">
        <title>Phylogenetic and Phylogenomic Definition of Rhizopus Species.</title>
        <authorList>
            <person name="Gryganskyi A.P."/>
            <person name="Golan J."/>
            <person name="Dolatabadi S."/>
            <person name="Mondo S."/>
            <person name="Robb S."/>
            <person name="Idnurm A."/>
            <person name="Muszewska A."/>
            <person name="Steczkiewicz K."/>
            <person name="Masonjones S."/>
            <person name="Liao H.L."/>
            <person name="Gajdeczka M.T."/>
            <person name="Anike F."/>
            <person name="Vuek A."/>
            <person name="Anishchenko I.M."/>
            <person name="Voigt K."/>
            <person name="de Hoog G.S."/>
            <person name="Smith M.E."/>
            <person name="Heitman J."/>
            <person name="Vilgalys R."/>
            <person name="Stajich J.E."/>
        </authorList>
    </citation>
    <scope>NUCLEOTIDE SEQUENCE [LARGE SCALE GENOMIC DNA]</scope>
    <source>
        <strain evidence="2 3">LSU 92-RS-03</strain>
    </source>
</reference>
<protein>
    <submittedName>
        <fullName evidence="2">Uncharacterized protein</fullName>
    </submittedName>
</protein>
<sequence length="269" mass="30344">MLLVIFPNKRIAVSHKASKCPCVSFEVSISRQHVLECNLSCGFQQVRCKKANNDNTGGNSGSNVHQNSLEDENNYEEVRDNAPDNNEEDENNIETRNNDVGMTVADDKNLFKEVITTTNKISDEKFTLGDETFDPIIHVDLSFVEVVATHFLNLIVSPRNPLQYVCMERTTASLTTAFILNNQFLSNNDIVDFGWFEREIQTTSTTKWDGVAFAIKDKKITPVLVEFSGGVKFSTTDKKEQDDETKMVGKVLNILKYIEALQMVNYSIP</sequence>
<name>A0A367K4K6_RHIST</name>
<dbReference type="OrthoDB" id="2286618at2759"/>
<organism evidence="2 3">
    <name type="scientific">Rhizopus stolonifer</name>
    <name type="common">Rhizopus nigricans</name>
    <dbReference type="NCBI Taxonomy" id="4846"/>
    <lineage>
        <taxon>Eukaryota</taxon>
        <taxon>Fungi</taxon>
        <taxon>Fungi incertae sedis</taxon>
        <taxon>Mucoromycota</taxon>
        <taxon>Mucoromycotina</taxon>
        <taxon>Mucoromycetes</taxon>
        <taxon>Mucorales</taxon>
        <taxon>Mucorineae</taxon>
        <taxon>Rhizopodaceae</taxon>
        <taxon>Rhizopus</taxon>
    </lineage>
</organism>
<dbReference type="AlphaFoldDB" id="A0A367K4K6"/>
<proteinExistence type="predicted"/>
<keyword evidence="3" id="KW-1185">Reference proteome</keyword>
<gene>
    <name evidence="2" type="ORF">CU098_007385</name>
</gene>